<sequence>MIAKPMTLKNMNYKNKLCSLGVLIALTGVSQFSHAGAWVADKGKGYNKLSYNSYSADEFEGENADFGEFDSTQITFYGEYGLGNNFGIFGSLSHQDLEQTDASGNATTGSGASDLELGIKYQWQADPFVLSTSLLVKLPYLYDENDPLPTGNGQEDVEFKVLIGKSLYPYGYFGVEAGYRYRADAPSDEYRYLVEYGYDISEQVYFRTKLDGILSANNADVDTNAPVGNLSLAPEFDLGKLEVTFGYNFDQGKSKSKWGVEFTYTNEIYGDNALQGETLSLGITRVF</sequence>
<feature type="signal peptide" evidence="1">
    <location>
        <begin position="1"/>
        <end position="35"/>
    </location>
</feature>
<organism evidence="2 3">
    <name type="scientific">Agaribacter marinus</name>
    <dbReference type="NCBI Taxonomy" id="1431249"/>
    <lineage>
        <taxon>Bacteria</taxon>
        <taxon>Pseudomonadati</taxon>
        <taxon>Pseudomonadota</taxon>
        <taxon>Gammaproteobacteria</taxon>
        <taxon>Alteromonadales</taxon>
        <taxon>Alteromonadaceae</taxon>
        <taxon>Agaribacter</taxon>
    </lineage>
</organism>
<proteinExistence type="predicted"/>
<evidence type="ECO:0000256" key="1">
    <source>
        <dbReference type="SAM" id="SignalP"/>
    </source>
</evidence>
<dbReference type="Proteomes" id="UP001156601">
    <property type="component" value="Unassembled WGS sequence"/>
</dbReference>
<protein>
    <recommendedName>
        <fullName evidence="4">General porin</fullName>
    </recommendedName>
</protein>
<name>A0AA37SVR8_9ALTE</name>
<accession>A0AA37SVR8</accession>
<feature type="chain" id="PRO_5041417151" description="General porin" evidence="1">
    <location>
        <begin position="36"/>
        <end position="287"/>
    </location>
</feature>
<gene>
    <name evidence="2" type="ORF">GCM10007852_12550</name>
</gene>
<reference evidence="2" key="1">
    <citation type="journal article" date="2014" name="Int. J. Syst. Evol. Microbiol.">
        <title>Complete genome sequence of Corynebacterium casei LMG S-19264T (=DSM 44701T), isolated from a smear-ripened cheese.</title>
        <authorList>
            <consortium name="US DOE Joint Genome Institute (JGI-PGF)"/>
            <person name="Walter F."/>
            <person name="Albersmeier A."/>
            <person name="Kalinowski J."/>
            <person name="Ruckert C."/>
        </authorList>
    </citation>
    <scope>NUCLEOTIDE SEQUENCE</scope>
    <source>
        <strain evidence="2">NBRC 110023</strain>
    </source>
</reference>
<reference evidence="2" key="2">
    <citation type="submission" date="2023-01" db="EMBL/GenBank/DDBJ databases">
        <title>Draft genome sequence of Agaribacter marinus strain NBRC 110023.</title>
        <authorList>
            <person name="Sun Q."/>
            <person name="Mori K."/>
        </authorList>
    </citation>
    <scope>NUCLEOTIDE SEQUENCE</scope>
    <source>
        <strain evidence="2">NBRC 110023</strain>
    </source>
</reference>
<comment type="caution">
    <text evidence="2">The sequence shown here is derived from an EMBL/GenBank/DDBJ whole genome shotgun (WGS) entry which is preliminary data.</text>
</comment>
<dbReference type="RefSeq" id="WP_284216648.1">
    <property type="nucleotide sequence ID" value="NZ_BSOT01000005.1"/>
</dbReference>
<evidence type="ECO:0000313" key="3">
    <source>
        <dbReference type="Proteomes" id="UP001156601"/>
    </source>
</evidence>
<keyword evidence="1" id="KW-0732">Signal</keyword>
<dbReference type="EMBL" id="BSOT01000005">
    <property type="protein sequence ID" value="GLR70347.1"/>
    <property type="molecule type" value="Genomic_DNA"/>
</dbReference>
<evidence type="ECO:0000313" key="2">
    <source>
        <dbReference type="EMBL" id="GLR70347.1"/>
    </source>
</evidence>
<evidence type="ECO:0008006" key="4">
    <source>
        <dbReference type="Google" id="ProtNLM"/>
    </source>
</evidence>
<dbReference type="AlphaFoldDB" id="A0AA37SVR8"/>
<keyword evidence="3" id="KW-1185">Reference proteome</keyword>